<feature type="compositionally biased region" description="Low complexity" evidence="1">
    <location>
        <begin position="369"/>
        <end position="390"/>
    </location>
</feature>
<dbReference type="SMART" id="SM00257">
    <property type="entry name" value="LysM"/>
    <property type="match status" value="1"/>
</dbReference>
<sequence length="524" mass="51678">MAINPLKAFLFAAGGTVAAAGTAYVSGALDPYLHPTPPAKVAALTPPEAPKPADPGTEGRLPAPAVPAAPAAAPQTTAPAAPATEAPAAPATDAAAPAAPAAAGPIAPTFDVVRVESNGSIVIAGNATPNSKVEILSGTTVLGSTVAGPDGAFVIVLDDPLKPGDYTIALRSAVGTVVTVSVQTAVVSVPKNAAGQVLAMVEEPGKPAELLTVPAPETKPAAPATGDQAAAPAAPAPGPAAEAPATAAPAPATPAPAVVEAAPAPATPPAAAVAEPKIVVEAVEIDGNKIFVAGLADPGRKVRAYANDILLGDAQTSPDGHFLVEAKRDIPVGSYTIHVDGLDADGVTVVARAAVPFEREPGEAVAAVAPAGTKPAETKPAAPAAAEAPAAPAPAAPATAPAVAAAPAETAPATPAAPATEAPAVVAAATPPGDVPEVVSPKLEHADGAVIIRRNDTLWRISRRVYGHGVRYSTIYLANQDQIRDPNRIWPGQVFKVPEKSKEGEAADLKAMGEQATTAPTKKQ</sequence>
<dbReference type="Proteomes" id="UP000515465">
    <property type="component" value="Chromosome"/>
</dbReference>
<feature type="compositionally biased region" description="Low complexity" evidence="1">
    <location>
        <begin position="62"/>
        <end position="95"/>
    </location>
</feature>
<evidence type="ECO:0000256" key="1">
    <source>
        <dbReference type="SAM" id="MobiDB-lite"/>
    </source>
</evidence>
<dbReference type="InterPro" id="IPR036779">
    <property type="entry name" value="LysM_dom_sf"/>
</dbReference>
<feature type="signal peptide" evidence="2">
    <location>
        <begin position="1"/>
        <end position="19"/>
    </location>
</feature>
<name>A0A7G6SYC4_9HYPH</name>
<dbReference type="PANTHER" id="PTHR34700">
    <property type="entry name" value="POTASSIUM BINDING PROTEIN KBP"/>
    <property type="match status" value="1"/>
</dbReference>
<feature type="region of interest" description="Disordered" evidence="1">
    <location>
        <begin position="216"/>
        <end position="252"/>
    </location>
</feature>
<dbReference type="AlphaFoldDB" id="A0A7G6SYC4"/>
<organism evidence="4 5">
    <name type="scientific">Mesorhizobium huakuii</name>
    <dbReference type="NCBI Taxonomy" id="28104"/>
    <lineage>
        <taxon>Bacteria</taxon>
        <taxon>Pseudomonadati</taxon>
        <taxon>Pseudomonadota</taxon>
        <taxon>Alphaproteobacteria</taxon>
        <taxon>Hyphomicrobiales</taxon>
        <taxon>Phyllobacteriaceae</taxon>
        <taxon>Mesorhizobium</taxon>
    </lineage>
</organism>
<feature type="chain" id="PRO_5028853823" evidence="2">
    <location>
        <begin position="20"/>
        <end position="524"/>
    </location>
</feature>
<feature type="region of interest" description="Disordered" evidence="1">
    <location>
        <begin position="500"/>
        <end position="524"/>
    </location>
</feature>
<feature type="domain" description="LysM" evidence="3">
    <location>
        <begin position="448"/>
        <end position="497"/>
    </location>
</feature>
<reference evidence="4" key="1">
    <citation type="journal article" date="2020" name="Mol. Plant Microbe Interact.">
        <title>Complete genome sequences of four natural Pseudomonas isolates that catabolize a wide range of aromatic compounds relevant to lignin valorization.</title>
        <authorList>
            <person name="Hatmaker E.A."/>
            <person name="Presle G."/>
            <person name="Cannon O."/>
            <person name="Guss A.M."/>
            <person name="Elkins J.G."/>
        </authorList>
    </citation>
    <scope>NUCLEOTIDE SEQUENCE</scope>
    <source>
        <strain evidence="4">583</strain>
    </source>
</reference>
<dbReference type="EMBL" id="CP050296">
    <property type="protein sequence ID" value="QND59506.1"/>
    <property type="molecule type" value="Genomic_DNA"/>
</dbReference>
<feature type="compositionally biased region" description="Polar residues" evidence="1">
    <location>
        <begin position="515"/>
        <end position="524"/>
    </location>
</feature>
<dbReference type="InterPro" id="IPR018392">
    <property type="entry name" value="LysM"/>
</dbReference>
<gene>
    <name evidence="4" type="ORF">HB778_25230</name>
</gene>
<dbReference type="RefSeq" id="WP_183457850.1">
    <property type="nucleotide sequence ID" value="NZ_CP050296.1"/>
</dbReference>
<keyword evidence="2" id="KW-0732">Signal</keyword>
<dbReference type="Gene3D" id="3.10.350.10">
    <property type="entry name" value="LysM domain"/>
    <property type="match status" value="1"/>
</dbReference>
<evidence type="ECO:0000256" key="2">
    <source>
        <dbReference type="SAM" id="SignalP"/>
    </source>
</evidence>
<feature type="region of interest" description="Disordered" evidence="1">
    <location>
        <begin position="39"/>
        <end position="95"/>
    </location>
</feature>
<dbReference type="SUPFAM" id="SSF54106">
    <property type="entry name" value="LysM domain"/>
    <property type="match status" value="1"/>
</dbReference>
<evidence type="ECO:0000313" key="4">
    <source>
        <dbReference type="EMBL" id="QND59506.1"/>
    </source>
</evidence>
<dbReference type="InterPro" id="IPR052196">
    <property type="entry name" value="Bact_Kbp"/>
</dbReference>
<evidence type="ECO:0000259" key="3">
    <source>
        <dbReference type="PROSITE" id="PS51782"/>
    </source>
</evidence>
<feature type="region of interest" description="Disordered" evidence="1">
    <location>
        <begin position="369"/>
        <end position="393"/>
    </location>
</feature>
<proteinExistence type="predicted"/>
<protein>
    <submittedName>
        <fullName evidence="4">LysM peptidoglycan-binding domain-containing protein</fullName>
    </submittedName>
</protein>
<dbReference type="PROSITE" id="PS51782">
    <property type="entry name" value="LYSM"/>
    <property type="match status" value="1"/>
</dbReference>
<dbReference type="InterPro" id="IPR013783">
    <property type="entry name" value="Ig-like_fold"/>
</dbReference>
<dbReference type="Pfam" id="PF01476">
    <property type="entry name" value="LysM"/>
    <property type="match status" value="1"/>
</dbReference>
<accession>A0A7G6SYC4</accession>
<dbReference type="Gene3D" id="2.60.40.10">
    <property type="entry name" value="Immunoglobulins"/>
    <property type="match status" value="1"/>
</dbReference>
<dbReference type="PANTHER" id="PTHR34700:SF4">
    <property type="entry name" value="PHAGE-LIKE ELEMENT PBSX PROTEIN XKDP"/>
    <property type="match status" value="1"/>
</dbReference>
<evidence type="ECO:0000313" key="5">
    <source>
        <dbReference type="Proteomes" id="UP000515465"/>
    </source>
</evidence>
<dbReference type="CDD" id="cd00118">
    <property type="entry name" value="LysM"/>
    <property type="match status" value="1"/>
</dbReference>